<evidence type="ECO:0000313" key="1">
    <source>
        <dbReference type="EMBL" id="ABM16728.1"/>
    </source>
</evidence>
<reference evidence="1" key="1">
    <citation type="submission" date="2006-12" db="EMBL/GenBank/DDBJ databases">
        <title>Complete sequence of Mycobacterium vanbaalenii PYR-1.</title>
        <authorList>
            <consortium name="US DOE Joint Genome Institute"/>
            <person name="Copeland A."/>
            <person name="Lucas S."/>
            <person name="Lapidus A."/>
            <person name="Barry K."/>
            <person name="Detter J.C."/>
            <person name="Glavina del Rio T."/>
            <person name="Hammon N."/>
            <person name="Israni S."/>
            <person name="Dalin E."/>
            <person name="Tice H."/>
            <person name="Pitluck S."/>
            <person name="Singan V."/>
            <person name="Schmutz J."/>
            <person name="Larimer F."/>
            <person name="Land M."/>
            <person name="Hauser L."/>
            <person name="Kyrpides N."/>
            <person name="Anderson I.J."/>
            <person name="Miller C."/>
            <person name="Richardson P."/>
        </authorList>
    </citation>
    <scope>NUCLEOTIDE SEQUENCE [LARGE SCALE GENOMIC DNA]</scope>
    <source>
        <strain evidence="1">PYR-1</strain>
    </source>
</reference>
<accession>A1THS8</accession>
<protein>
    <submittedName>
        <fullName evidence="1">Uncharacterized protein</fullName>
    </submittedName>
</protein>
<dbReference type="RefSeq" id="WP_011783072.1">
    <property type="nucleotide sequence ID" value="NC_008726.1"/>
</dbReference>
<proteinExistence type="predicted"/>
<evidence type="ECO:0000313" key="2">
    <source>
        <dbReference type="Proteomes" id="UP000009159"/>
    </source>
</evidence>
<dbReference type="Proteomes" id="UP000009159">
    <property type="component" value="Chromosome"/>
</dbReference>
<dbReference type="HOGENOM" id="CLU_1625289_0_0_11"/>
<gene>
    <name evidence="1" type="ordered locus">Mvan_5971</name>
</gene>
<dbReference type="KEGG" id="mva:Mvan_5971"/>
<dbReference type="EMBL" id="CP000511">
    <property type="protein sequence ID" value="ABM16728.1"/>
    <property type="molecule type" value="Genomic_DNA"/>
</dbReference>
<dbReference type="AlphaFoldDB" id="A1THS8"/>
<organism evidence="1 2">
    <name type="scientific">Mycolicibacterium vanbaalenii (strain DSM 7251 / JCM 13017 / BCRC 16820 / KCTC 9966 / NRRL B-24157 / PYR-1)</name>
    <name type="common">Mycobacterium vanbaalenii</name>
    <dbReference type="NCBI Taxonomy" id="350058"/>
    <lineage>
        <taxon>Bacteria</taxon>
        <taxon>Bacillati</taxon>
        <taxon>Actinomycetota</taxon>
        <taxon>Actinomycetes</taxon>
        <taxon>Mycobacteriales</taxon>
        <taxon>Mycobacteriaceae</taxon>
        <taxon>Mycolicibacterium</taxon>
    </lineage>
</organism>
<keyword evidence="2" id="KW-1185">Reference proteome</keyword>
<sequence length="163" mass="19327">MSRPRKQLTNEEYLTLRTRFSAPEENYNLLGSEHPVFGRRKIWDGDYTREQYLRSVDHLIGVLDGTKRDREAGSGTDRQAQRPDVVVWLDKSARPCSWFVDAFWDQIAVPHTSKPRYEFLRIDRRDWLTHMGYTDTEARNAVRKEVRVDAVPEELILRMRSLF</sequence>
<name>A1THS8_MYCVP</name>